<accession>A0A814VQP2</accession>
<name>A0A814VQP2_ADIRI</name>
<dbReference type="EMBL" id="CAJNOR010001740">
    <property type="protein sequence ID" value="CAF1192173.1"/>
    <property type="molecule type" value="Genomic_DNA"/>
</dbReference>
<evidence type="ECO:0000313" key="1">
    <source>
        <dbReference type="EMBL" id="CAF1192173.1"/>
    </source>
</evidence>
<comment type="caution">
    <text evidence="1">The sequence shown here is derived from an EMBL/GenBank/DDBJ whole genome shotgun (WGS) entry which is preliminary data.</text>
</comment>
<sequence length="142" mass="16026">MLHWNAPPLHLADPFFKKQPRSIIPATGSVEIGVDSGTVFADSGRNCTGNIRSVPDRFQLENTTAIVSCQRSARVYECPSYYCTWLRFVHGGYDYSSECYVWTKRSQNVPKSSGLWYKLIFPDGQRGFVNGIHCTGPARRCQ</sequence>
<protein>
    <submittedName>
        <fullName evidence="1">Uncharacterized protein</fullName>
    </submittedName>
</protein>
<evidence type="ECO:0000313" key="2">
    <source>
        <dbReference type="Proteomes" id="UP000663828"/>
    </source>
</evidence>
<dbReference type="AlphaFoldDB" id="A0A814VQP2"/>
<dbReference type="Proteomes" id="UP000663828">
    <property type="component" value="Unassembled WGS sequence"/>
</dbReference>
<keyword evidence="2" id="KW-1185">Reference proteome</keyword>
<proteinExistence type="predicted"/>
<organism evidence="1 2">
    <name type="scientific">Adineta ricciae</name>
    <name type="common">Rotifer</name>
    <dbReference type="NCBI Taxonomy" id="249248"/>
    <lineage>
        <taxon>Eukaryota</taxon>
        <taxon>Metazoa</taxon>
        <taxon>Spiralia</taxon>
        <taxon>Gnathifera</taxon>
        <taxon>Rotifera</taxon>
        <taxon>Eurotatoria</taxon>
        <taxon>Bdelloidea</taxon>
        <taxon>Adinetida</taxon>
        <taxon>Adinetidae</taxon>
        <taxon>Adineta</taxon>
    </lineage>
</organism>
<reference evidence="1" key="1">
    <citation type="submission" date="2021-02" db="EMBL/GenBank/DDBJ databases">
        <authorList>
            <person name="Nowell W R."/>
        </authorList>
    </citation>
    <scope>NUCLEOTIDE SEQUENCE</scope>
</reference>
<gene>
    <name evidence="1" type="ORF">XAT740_LOCUS23182</name>
</gene>